<proteinExistence type="predicted"/>
<dbReference type="EMBL" id="SLUM01000014">
    <property type="protein sequence ID" value="TCL56062.1"/>
    <property type="molecule type" value="Genomic_DNA"/>
</dbReference>
<name>A0A4V2QBD7_9FIRM</name>
<protein>
    <submittedName>
        <fullName evidence="1">Vancomycin resistance protein VanW</fullName>
    </submittedName>
</protein>
<reference evidence="1 2" key="1">
    <citation type="submission" date="2019-03" db="EMBL/GenBank/DDBJ databases">
        <title>Genomic Encyclopedia of Type Strains, Phase IV (KMG-IV): sequencing the most valuable type-strain genomes for metagenomic binning, comparative biology and taxonomic classification.</title>
        <authorList>
            <person name="Goeker M."/>
        </authorList>
    </citation>
    <scope>NUCLEOTIDE SEQUENCE [LARGE SCALE GENOMIC DNA]</scope>
    <source>
        <strain evidence="1 2">DSM 100451</strain>
    </source>
</reference>
<sequence length="291" mass="33353">MARRKLFCEYGPVCYRISLRKERLLRRVQDLTGRQRFASTRQAEPLPALVKGHCSVIRRRLAGVDPRLQEGKARNLELAAAQVNGLIIAPGETFSFWRTVGNATRRKGYQEGLTISGGQLGRGIGGGLCQLANLIHWLVLNSPLTVTELHHHSDALFPDERRTVPFGTGTSVFYNNVDYRFRNDSDQPVQLLVWLREDELCGELRCLRPFPCRYRLVEENSHYARLDDGYYRLSQVYKLTIDRASGRTLRRELILDNHSRVLFDPALIPPEELRREDGGQWCPDPQKENAV</sequence>
<dbReference type="InterPro" id="IPR007391">
    <property type="entry name" value="Vancomycin_resist_VanW"/>
</dbReference>
<evidence type="ECO:0000313" key="1">
    <source>
        <dbReference type="EMBL" id="TCL56062.1"/>
    </source>
</evidence>
<comment type="caution">
    <text evidence="1">The sequence shown here is derived from an EMBL/GenBank/DDBJ whole genome shotgun (WGS) entry which is preliminary data.</text>
</comment>
<dbReference type="AlphaFoldDB" id="A0A4V2QBD7"/>
<dbReference type="Pfam" id="PF04294">
    <property type="entry name" value="VanW"/>
    <property type="match status" value="1"/>
</dbReference>
<evidence type="ECO:0000313" key="2">
    <source>
        <dbReference type="Proteomes" id="UP000295184"/>
    </source>
</evidence>
<dbReference type="OrthoDB" id="9797191at2"/>
<dbReference type="Proteomes" id="UP000295184">
    <property type="component" value="Unassembled WGS sequence"/>
</dbReference>
<dbReference type="InterPro" id="IPR052913">
    <property type="entry name" value="Glycopeptide_resist_protein"/>
</dbReference>
<dbReference type="PANTHER" id="PTHR35788">
    <property type="entry name" value="EXPORTED PROTEIN-RELATED"/>
    <property type="match status" value="1"/>
</dbReference>
<organism evidence="1 2">
    <name type="scientific">Allofournierella massiliensis</name>
    <dbReference type="NCBI Taxonomy" id="1650663"/>
    <lineage>
        <taxon>Bacteria</taxon>
        <taxon>Bacillati</taxon>
        <taxon>Bacillota</taxon>
        <taxon>Clostridia</taxon>
        <taxon>Eubacteriales</taxon>
        <taxon>Oscillospiraceae</taxon>
        <taxon>Allofournierella</taxon>
    </lineage>
</organism>
<accession>A0A4V2QBD7</accession>
<dbReference type="STRING" id="1650663.GCA_001486665_01057"/>
<gene>
    <name evidence="1" type="ORF">EDD77_11416</name>
</gene>
<dbReference type="PANTHER" id="PTHR35788:SF1">
    <property type="entry name" value="EXPORTED PROTEIN"/>
    <property type="match status" value="1"/>
</dbReference>
<dbReference type="RefSeq" id="WP_058963525.1">
    <property type="nucleotide sequence ID" value="NZ_CABKVM010000014.1"/>
</dbReference>